<dbReference type="PRINTS" id="PR00364">
    <property type="entry name" value="DISEASERSIST"/>
</dbReference>
<reference evidence="2" key="1">
    <citation type="journal article" date="2023" name="Science">
        <title>Elucidation of the pathway for biosynthesis of saponin adjuvants from the soapbark tree.</title>
        <authorList>
            <person name="Reed J."/>
            <person name="Orme A."/>
            <person name="El-Demerdash A."/>
            <person name="Owen C."/>
            <person name="Martin L.B.B."/>
            <person name="Misra R.C."/>
            <person name="Kikuchi S."/>
            <person name="Rejzek M."/>
            <person name="Martin A.C."/>
            <person name="Harkess A."/>
            <person name="Leebens-Mack J."/>
            <person name="Louveau T."/>
            <person name="Stephenson M.J."/>
            <person name="Osbourn A."/>
        </authorList>
    </citation>
    <scope>NUCLEOTIDE SEQUENCE</scope>
    <source>
        <strain evidence="2">S10</strain>
    </source>
</reference>
<evidence type="ECO:0000313" key="2">
    <source>
        <dbReference type="EMBL" id="KAJ7970219.1"/>
    </source>
</evidence>
<evidence type="ECO:0000313" key="3">
    <source>
        <dbReference type="Proteomes" id="UP001163823"/>
    </source>
</evidence>
<dbReference type="PANTHER" id="PTHR11017:SF570">
    <property type="entry name" value="DISEASE RESISTANCE PROTEIN (TIR-NBS CLASS)-RELATED"/>
    <property type="match status" value="1"/>
</dbReference>
<dbReference type="Gene3D" id="3.40.50.10140">
    <property type="entry name" value="Toll/interleukin-1 receptor homology (TIR) domain"/>
    <property type="match status" value="1"/>
</dbReference>
<dbReference type="InterPro" id="IPR035897">
    <property type="entry name" value="Toll_tir_struct_dom_sf"/>
</dbReference>
<dbReference type="InterPro" id="IPR003593">
    <property type="entry name" value="AAA+_ATPase"/>
</dbReference>
<keyword evidence="3" id="KW-1185">Reference proteome</keyword>
<dbReference type="PANTHER" id="PTHR11017">
    <property type="entry name" value="LEUCINE-RICH REPEAT-CONTAINING PROTEIN"/>
    <property type="match status" value="1"/>
</dbReference>
<dbReference type="SMART" id="SM00382">
    <property type="entry name" value="AAA"/>
    <property type="match status" value="1"/>
</dbReference>
<dbReference type="InterPro" id="IPR002182">
    <property type="entry name" value="NB-ARC"/>
</dbReference>
<sequence length="279" mass="32246">MLEKKHNVHIERVKKWRWAMHEFTNLSGSHFKFSGSYEFQFIQRIVEDVSSRLHRPLLHITNHPIGLESRISKVHSLLETWSSDGFQMVGIYGLGGIGKTTLARAIYNHIANQFECKCFLANVREHCATMEGLVKMQKILLFKMLGDMKFYIGEVNEGISIIKHRLCRKKALLVLDDVDKLEQLQNLVGQRNWFGSDSKIIITTRDKRLLTAHKIDSMYQMEELNDQEALELFCWNALKRSEPDAGYEEISMSAICYGKNLPLVLEIIGSDLFRKGIDE</sequence>
<dbReference type="InterPro" id="IPR044974">
    <property type="entry name" value="Disease_R_plants"/>
</dbReference>
<dbReference type="GO" id="GO:0006952">
    <property type="term" value="P:defense response"/>
    <property type="evidence" value="ECO:0007669"/>
    <property type="project" value="InterPro"/>
</dbReference>
<organism evidence="2 3">
    <name type="scientific">Quillaja saponaria</name>
    <name type="common">Soap bark tree</name>
    <dbReference type="NCBI Taxonomy" id="32244"/>
    <lineage>
        <taxon>Eukaryota</taxon>
        <taxon>Viridiplantae</taxon>
        <taxon>Streptophyta</taxon>
        <taxon>Embryophyta</taxon>
        <taxon>Tracheophyta</taxon>
        <taxon>Spermatophyta</taxon>
        <taxon>Magnoliopsida</taxon>
        <taxon>eudicotyledons</taxon>
        <taxon>Gunneridae</taxon>
        <taxon>Pentapetalae</taxon>
        <taxon>rosids</taxon>
        <taxon>fabids</taxon>
        <taxon>Fabales</taxon>
        <taxon>Quillajaceae</taxon>
        <taxon>Quillaja</taxon>
    </lineage>
</organism>
<dbReference type="GO" id="GO:0043531">
    <property type="term" value="F:ADP binding"/>
    <property type="evidence" value="ECO:0007669"/>
    <property type="project" value="InterPro"/>
</dbReference>
<gene>
    <name evidence="2" type="ORF">O6P43_008438</name>
</gene>
<dbReference type="InterPro" id="IPR027417">
    <property type="entry name" value="P-loop_NTPase"/>
</dbReference>
<dbReference type="AlphaFoldDB" id="A0AAD7M586"/>
<dbReference type="EMBL" id="JARAOO010000004">
    <property type="protein sequence ID" value="KAJ7970219.1"/>
    <property type="molecule type" value="Genomic_DNA"/>
</dbReference>
<dbReference type="Pfam" id="PF00931">
    <property type="entry name" value="NB-ARC"/>
    <property type="match status" value="1"/>
</dbReference>
<dbReference type="InterPro" id="IPR042197">
    <property type="entry name" value="Apaf_helical"/>
</dbReference>
<proteinExistence type="predicted"/>
<dbReference type="KEGG" id="qsa:O6P43_008438"/>
<dbReference type="Proteomes" id="UP001163823">
    <property type="component" value="Chromosome 4"/>
</dbReference>
<dbReference type="Gene3D" id="1.10.8.430">
    <property type="entry name" value="Helical domain of apoptotic protease-activating factors"/>
    <property type="match status" value="1"/>
</dbReference>
<name>A0AAD7M586_QUISA</name>
<dbReference type="Gene3D" id="3.40.50.300">
    <property type="entry name" value="P-loop containing nucleotide triphosphate hydrolases"/>
    <property type="match status" value="1"/>
</dbReference>
<dbReference type="SUPFAM" id="SSF52540">
    <property type="entry name" value="P-loop containing nucleoside triphosphate hydrolases"/>
    <property type="match status" value="1"/>
</dbReference>
<evidence type="ECO:0000259" key="1">
    <source>
        <dbReference type="SMART" id="SM00382"/>
    </source>
</evidence>
<accession>A0AAD7M586</accession>
<protein>
    <submittedName>
        <fullName evidence="2">Disease resistance protein (TIR-NBS-LRR class)</fullName>
    </submittedName>
</protein>
<feature type="domain" description="AAA+ ATPase" evidence="1">
    <location>
        <begin position="85"/>
        <end position="225"/>
    </location>
</feature>
<comment type="caution">
    <text evidence="2">The sequence shown here is derived from an EMBL/GenBank/DDBJ whole genome shotgun (WGS) entry which is preliminary data.</text>
</comment>